<keyword evidence="2" id="KW-1185">Reference proteome</keyword>
<organism evidence="1 2">
    <name type="scientific">Portunus trituberculatus</name>
    <name type="common">Swimming crab</name>
    <name type="synonym">Neptunus trituberculatus</name>
    <dbReference type="NCBI Taxonomy" id="210409"/>
    <lineage>
        <taxon>Eukaryota</taxon>
        <taxon>Metazoa</taxon>
        <taxon>Ecdysozoa</taxon>
        <taxon>Arthropoda</taxon>
        <taxon>Crustacea</taxon>
        <taxon>Multicrustacea</taxon>
        <taxon>Malacostraca</taxon>
        <taxon>Eumalacostraca</taxon>
        <taxon>Eucarida</taxon>
        <taxon>Decapoda</taxon>
        <taxon>Pleocyemata</taxon>
        <taxon>Brachyura</taxon>
        <taxon>Eubrachyura</taxon>
        <taxon>Portunoidea</taxon>
        <taxon>Portunidae</taxon>
        <taxon>Portuninae</taxon>
        <taxon>Portunus</taxon>
    </lineage>
</organism>
<dbReference type="AlphaFoldDB" id="A0A5B7FE02"/>
<dbReference type="Proteomes" id="UP000324222">
    <property type="component" value="Unassembled WGS sequence"/>
</dbReference>
<accession>A0A5B7FE02</accession>
<proteinExistence type="predicted"/>
<evidence type="ECO:0000313" key="1">
    <source>
        <dbReference type="EMBL" id="MPC44692.1"/>
    </source>
</evidence>
<comment type="caution">
    <text evidence="1">The sequence shown here is derived from an EMBL/GenBank/DDBJ whole genome shotgun (WGS) entry which is preliminary data.</text>
</comment>
<reference evidence="1 2" key="1">
    <citation type="submission" date="2019-05" db="EMBL/GenBank/DDBJ databases">
        <title>Another draft genome of Portunus trituberculatus and its Hox gene families provides insights of decapod evolution.</title>
        <authorList>
            <person name="Jeong J.-H."/>
            <person name="Song I."/>
            <person name="Kim S."/>
            <person name="Choi T."/>
            <person name="Kim D."/>
            <person name="Ryu S."/>
            <person name="Kim W."/>
        </authorList>
    </citation>
    <scope>NUCLEOTIDE SEQUENCE [LARGE SCALE GENOMIC DNA]</scope>
    <source>
        <tissue evidence="1">Muscle</tissue>
    </source>
</reference>
<evidence type="ECO:0000313" key="2">
    <source>
        <dbReference type="Proteomes" id="UP000324222"/>
    </source>
</evidence>
<sequence length="123" mass="13517">MLHHLYRRRPAHQLTTAHHHLAPGWSRTDLRCCSRGREDRVSASLPRLTLSPAVITLQCELVRGRSPCSTHSPGAELSARQLLAANFCHSSSSQLVACRACRSAIPFSDVLCVQKVMCLCSAV</sequence>
<name>A0A5B7FE02_PORTR</name>
<dbReference type="EMBL" id="VSRR010006396">
    <property type="protein sequence ID" value="MPC44692.1"/>
    <property type="molecule type" value="Genomic_DNA"/>
</dbReference>
<protein>
    <submittedName>
        <fullName evidence="1">Uncharacterized protein</fullName>
    </submittedName>
</protein>
<gene>
    <name evidence="1" type="ORF">E2C01_038371</name>
</gene>